<dbReference type="Gene3D" id="3.40.605.10">
    <property type="entry name" value="Aldehyde Dehydrogenase, Chain A, domain 1"/>
    <property type="match status" value="1"/>
</dbReference>
<gene>
    <name evidence="3" type="ORF">J2Z71_000634</name>
</gene>
<dbReference type="CDD" id="cd07122">
    <property type="entry name" value="ALDH_F20_ACDH"/>
    <property type="match status" value="1"/>
</dbReference>
<sequence length="475" mass="52184">MSKDIKEINDYVLEVVEKSRLAQAILETYSQEDVDELTAAIAYYGTREDFAKNIGEFAVKEGEFGRAEDKKAKMFTKIKGAYRDMKGEKSVGVIDIDNKKGIMKIAKPMGVIAGIVPSTNPEATPFVKSLFAIKSRNSIILAPHPKTRQTNMMAVNKIREVLKEYGAPEDLVISIDPEYVSLEAIDALMQNVDFILATGSSDLVKAAYSSGTPAIGVGVGNSTTIVDGTTDLKNVANMIKRSKTFDYATSCSSENNCIINKKVYDEFIEAMENEGGYLIKDNSKEKEMLQKALWPNFPKNNGLNKDIIARPLNVIAEAAGINIPKEKEFIMVEESGVGKGYPFSGEKLSVVTTIHKYDDFSEAVDKVSEILKYQGSGHSCGIHTSLDYHVLEMAEKVKASRMLVNQAQSLGNSGSWTNGMPMSMTVGCSTWGGNSVSHNVNWKDLLNYTYVSFPIPSTEPTDEELFGAKFLNKNA</sequence>
<evidence type="ECO:0000256" key="1">
    <source>
        <dbReference type="ARBA" id="ARBA00023002"/>
    </source>
</evidence>
<dbReference type="EC" id="1.2.1.81" evidence="3"/>
<evidence type="ECO:0000259" key="2">
    <source>
        <dbReference type="Pfam" id="PF00171"/>
    </source>
</evidence>
<reference evidence="3 4" key="1">
    <citation type="submission" date="2021-03" db="EMBL/GenBank/DDBJ databases">
        <title>Genomic Encyclopedia of Type Strains, Phase IV (KMG-IV): sequencing the most valuable type-strain genomes for metagenomic binning, comparative biology and taxonomic classification.</title>
        <authorList>
            <person name="Goeker M."/>
        </authorList>
    </citation>
    <scope>NUCLEOTIDE SEQUENCE [LARGE SCALE GENOMIC DNA]</scope>
    <source>
        <strain evidence="3 4">DSM 27563</strain>
    </source>
</reference>
<dbReference type="PANTHER" id="PTHR11699">
    <property type="entry name" value="ALDEHYDE DEHYDROGENASE-RELATED"/>
    <property type="match status" value="1"/>
</dbReference>
<keyword evidence="4" id="KW-1185">Reference proteome</keyword>
<dbReference type="InterPro" id="IPR016162">
    <property type="entry name" value="Ald_DH_N"/>
</dbReference>
<evidence type="ECO:0000313" key="3">
    <source>
        <dbReference type="EMBL" id="MBP2025109.1"/>
    </source>
</evidence>
<keyword evidence="1 3" id="KW-0560">Oxidoreductase</keyword>
<name>A0ABS4KBG3_9FIRM</name>
<dbReference type="EMBL" id="JAGGLJ010000005">
    <property type="protein sequence ID" value="MBP2025109.1"/>
    <property type="molecule type" value="Genomic_DNA"/>
</dbReference>
<dbReference type="InterPro" id="IPR016161">
    <property type="entry name" value="Ald_DH/histidinol_DH"/>
</dbReference>
<dbReference type="SUPFAM" id="SSF53720">
    <property type="entry name" value="ALDH-like"/>
    <property type="match status" value="1"/>
</dbReference>
<dbReference type="Gene3D" id="3.40.309.10">
    <property type="entry name" value="Aldehyde Dehydrogenase, Chain A, domain 2"/>
    <property type="match status" value="1"/>
</dbReference>
<organism evidence="3 4">
    <name type="scientific">Peptoniphilus stercorisuis</name>
    <dbReference type="NCBI Taxonomy" id="1436965"/>
    <lineage>
        <taxon>Bacteria</taxon>
        <taxon>Bacillati</taxon>
        <taxon>Bacillota</taxon>
        <taxon>Tissierellia</taxon>
        <taxon>Tissierellales</taxon>
        <taxon>Peptoniphilaceae</taxon>
        <taxon>Peptoniphilus</taxon>
    </lineage>
</organism>
<dbReference type="Pfam" id="PF00171">
    <property type="entry name" value="Aldedh"/>
    <property type="match status" value="1"/>
</dbReference>
<protein>
    <submittedName>
        <fullName evidence="3">Sulfoacetaldehyde dehydrogenase</fullName>
        <ecNumber evidence="3">1.2.1.81</ecNumber>
    </submittedName>
</protein>
<accession>A0ABS4KBG3</accession>
<dbReference type="InterPro" id="IPR016163">
    <property type="entry name" value="Ald_DH_C"/>
</dbReference>
<dbReference type="InterPro" id="IPR015590">
    <property type="entry name" value="Aldehyde_DH_dom"/>
</dbReference>
<feature type="domain" description="Aldehyde dehydrogenase" evidence="2">
    <location>
        <begin position="71"/>
        <end position="273"/>
    </location>
</feature>
<dbReference type="Proteomes" id="UP001519306">
    <property type="component" value="Unassembled WGS sequence"/>
</dbReference>
<dbReference type="GO" id="GO:0016491">
    <property type="term" value="F:oxidoreductase activity"/>
    <property type="evidence" value="ECO:0007669"/>
    <property type="project" value="UniProtKB-KW"/>
</dbReference>
<proteinExistence type="predicted"/>
<evidence type="ECO:0000313" key="4">
    <source>
        <dbReference type="Proteomes" id="UP001519306"/>
    </source>
</evidence>
<comment type="caution">
    <text evidence="3">The sequence shown here is derived from an EMBL/GenBank/DDBJ whole genome shotgun (WGS) entry which is preliminary data.</text>
</comment>
<dbReference type="RefSeq" id="WP_210060411.1">
    <property type="nucleotide sequence ID" value="NZ_JAGGLJ010000005.1"/>
</dbReference>